<feature type="compositionally biased region" description="Basic and acidic residues" evidence="1">
    <location>
        <begin position="336"/>
        <end position="347"/>
    </location>
</feature>
<dbReference type="EMBL" id="CAKKTJ010000121">
    <property type="protein sequence ID" value="CAH0475164.1"/>
    <property type="molecule type" value="Genomic_DNA"/>
</dbReference>
<keyword evidence="2" id="KW-0472">Membrane</keyword>
<dbReference type="Proteomes" id="UP001160483">
    <property type="component" value="Unassembled WGS sequence"/>
</dbReference>
<name>A0AAU9KSI1_9STRA</name>
<feature type="compositionally biased region" description="Pro residues" evidence="1">
    <location>
        <begin position="116"/>
        <end position="130"/>
    </location>
</feature>
<feature type="compositionally biased region" description="Low complexity" evidence="1">
    <location>
        <begin position="131"/>
        <end position="158"/>
    </location>
</feature>
<dbReference type="AlphaFoldDB" id="A0AAU9KSI1"/>
<feature type="compositionally biased region" description="Polar residues" evidence="1">
    <location>
        <begin position="281"/>
        <end position="290"/>
    </location>
</feature>
<organism evidence="4 7">
    <name type="scientific">Peronospora belbahrii</name>
    <dbReference type="NCBI Taxonomy" id="622444"/>
    <lineage>
        <taxon>Eukaryota</taxon>
        <taxon>Sar</taxon>
        <taxon>Stramenopiles</taxon>
        <taxon>Oomycota</taxon>
        <taxon>Peronosporomycetes</taxon>
        <taxon>Peronosporales</taxon>
        <taxon>Peronosporaceae</taxon>
        <taxon>Peronospora</taxon>
    </lineage>
</organism>
<proteinExistence type="predicted"/>
<evidence type="ECO:0000256" key="2">
    <source>
        <dbReference type="SAM" id="Phobius"/>
    </source>
</evidence>
<feature type="region of interest" description="Disordered" evidence="1">
    <location>
        <begin position="104"/>
        <end position="164"/>
    </location>
</feature>
<keyword evidence="2" id="KW-1133">Transmembrane helix</keyword>
<feature type="chain" id="PRO_5043953250" evidence="3">
    <location>
        <begin position="23"/>
        <end position="353"/>
    </location>
</feature>
<feature type="region of interest" description="Disordered" evidence="1">
    <location>
        <begin position="279"/>
        <end position="353"/>
    </location>
</feature>
<accession>A0AAU9KSI1</accession>
<keyword evidence="2" id="KW-0812">Transmembrane</keyword>
<feature type="transmembrane region" description="Helical" evidence="2">
    <location>
        <begin position="208"/>
        <end position="232"/>
    </location>
</feature>
<evidence type="ECO:0000256" key="3">
    <source>
        <dbReference type="SAM" id="SignalP"/>
    </source>
</evidence>
<keyword evidence="3" id="KW-0732">Signal</keyword>
<comment type="caution">
    <text evidence="4">The sequence shown here is derived from an EMBL/GenBank/DDBJ whole genome shotgun (WGS) entry which is preliminary data.</text>
</comment>
<feature type="compositionally biased region" description="Low complexity" evidence="1">
    <location>
        <begin position="104"/>
        <end position="115"/>
    </location>
</feature>
<feature type="signal peptide" evidence="3">
    <location>
        <begin position="1"/>
        <end position="22"/>
    </location>
</feature>
<evidence type="ECO:0000256" key="1">
    <source>
        <dbReference type="SAM" id="MobiDB-lite"/>
    </source>
</evidence>
<reference evidence="4 6" key="1">
    <citation type="submission" date="2021-11" db="EMBL/GenBank/DDBJ databases">
        <authorList>
            <person name="Islam A."/>
            <person name="Islam S."/>
            <person name="Flora M.S."/>
            <person name="Rahman M."/>
            <person name="Ziaur R.M."/>
            <person name="Epstein J.H."/>
            <person name="Hassan M."/>
            <person name="Klassen M."/>
            <person name="Woodard K."/>
            <person name="Webb A."/>
            <person name="Webby R.J."/>
            <person name="El Zowalaty M.E."/>
        </authorList>
    </citation>
    <scope>NUCLEOTIDE SEQUENCE</scope>
    <source>
        <strain evidence="5">Pbs1</strain>
        <strain evidence="4">Pbs3</strain>
    </source>
</reference>
<evidence type="ECO:0000313" key="5">
    <source>
        <dbReference type="EMBL" id="CAH0521554.1"/>
    </source>
</evidence>
<evidence type="ECO:0000313" key="7">
    <source>
        <dbReference type="Proteomes" id="UP001160483"/>
    </source>
</evidence>
<gene>
    <name evidence="5" type="ORF">PBS001_LOCUS8000</name>
    <name evidence="4" type="ORF">PBS003_LOCUS1995</name>
</gene>
<dbReference type="Proteomes" id="UP001158986">
    <property type="component" value="Unassembled WGS sequence"/>
</dbReference>
<keyword evidence="6" id="KW-1185">Reference proteome</keyword>
<dbReference type="EMBL" id="CAKLCB010000381">
    <property type="protein sequence ID" value="CAH0521554.1"/>
    <property type="molecule type" value="Genomic_DNA"/>
</dbReference>
<sequence length="353" mass="36461">MHLWIILITLSASLLCLFQVEAAECAEICYTTELTGFGPGGIAGCACSGLKPTRSGPGNCNCGQCYEETNGAVIGYAVNSDGTCAFGTNCGDCTFSADASSSKTTASSSSLDTNPTTPPAPPTSTPPTSTPPTTTSVSSTAATTDAPAATSPIPSSGTLSNGTTGISTLITDSSNSLSSSGSDDNNADKTAGSSTVYISNDNGPLKTWQIALIICCGVLVFTVAVVSVLSCYCKARNRLYENEDNLADASYYQQQHSHQHGVVVGSDASTLFPAKVHSHQRSGSSGSLTNEMKPLYANSTNSGSSDRLGMGFAPVHMRRSTSGDRSDVASNSYRNVEPRYSKARDRGSLAVEL</sequence>
<evidence type="ECO:0000313" key="6">
    <source>
        <dbReference type="Proteomes" id="UP001158986"/>
    </source>
</evidence>
<evidence type="ECO:0000313" key="4">
    <source>
        <dbReference type="EMBL" id="CAH0475164.1"/>
    </source>
</evidence>
<protein>
    <submittedName>
        <fullName evidence="4">Uncharacterized protein</fullName>
    </submittedName>
</protein>